<proteinExistence type="predicted"/>
<evidence type="ECO:0000313" key="1">
    <source>
        <dbReference type="EMBL" id="CAD6519971.1"/>
    </source>
</evidence>
<dbReference type="RefSeq" id="WP_201694986.1">
    <property type="nucleotide sequence ID" value="NZ_CAJHCQ010000002.1"/>
</dbReference>
<protein>
    <submittedName>
        <fullName evidence="1">Uncharacterized protein</fullName>
    </submittedName>
</protein>
<dbReference type="Proteomes" id="UP000656319">
    <property type="component" value="Unassembled WGS sequence"/>
</dbReference>
<name>A0ABM8NEA9_9BURK</name>
<sequence>MAEYQERCALNGCRACLMGLMYGIVNGLRVEGGLNDTVRSEANFAEVRGKNGMRAQ</sequence>
<comment type="caution">
    <text evidence="1">The sequence shown here is derived from an EMBL/GenBank/DDBJ whole genome shotgun (WGS) entry which is preliminary data.</text>
</comment>
<keyword evidence="2" id="KW-1185">Reference proteome</keyword>
<gene>
    <name evidence="1" type="ORF">LMG27952_01230</name>
</gene>
<reference evidence="1 2" key="1">
    <citation type="submission" date="2020-10" db="EMBL/GenBank/DDBJ databases">
        <authorList>
            <person name="Peeters C."/>
        </authorList>
    </citation>
    <scope>NUCLEOTIDE SEQUENCE [LARGE SCALE GENOMIC DNA]</scope>
    <source>
        <strain evidence="1 2">LMG 27952</strain>
    </source>
</reference>
<dbReference type="EMBL" id="CAJHCQ010000002">
    <property type="protein sequence ID" value="CAD6519971.1"/>
    <property type="molecule type" value="Genomic_DNA"/>
</dbReference>
<organism evidence="1 2">
    <name type="scientific">Paraburkholderia hiiakae</name>
    <dbReference type="NCBI Taxonomy" id="1081782"/>
    <lineage>
        <taxon>Bacteria</taxon>
        <taxon>Pseudomonadati</taxon>
        <taxon>Pseudomonadota</taxon>
        <taxon>Betaproteobacteria</taxon>
        <taxon>Burkholderiales</taxon>
        <taxon>Burkholderiaceae</taxon>
        <taxon>Paraburkholderia</taxon>
    </lineage>
</organism>
<accession>A0ABM8NEA9</accession>
<evidence type="ECO:0000313" key="2">
    <source>
        <dbReference type="Proteomes" id="UP000656319"/>
    </source>
</evidence>